<keyword evidence="8 10" id="KW-0472">Membrane</keyword>
<dbReference type="PANTHER" id="PTHR22601">
    <property type="entry name" value="ISP4 LIKE PROTEIN"/>
    <property type="match status" value="1"/>
</dbReference>
<accession>A0A8T2TRB9</accession>
<dbReference type="Pfam" id="PF03169">
    <property type="entry name" value="OPT"/>
    <property type="match status" value="1"/>
</dbReference>
<dbReference type="OMA" id="SCSIFER"/>
<evidence type="ECO:0000256" key="4">
    <source>
        <dbReference type="ARBA" id="ARBA00022692"/>
    </source>
</evidence>
<dbReference type="EMBL" id="CM035416">
    <property type="protein sequence ID" value="KAH7426101.1"/>
    <property type="molecule type" value="Genomic_DNA"/>
</dbReference>
<feature type="transmembrane region" description="Helical" evidence="10">
    <location>
        <begin position="187"/>
        <end position="207"/>
    </location>
</feature>
<feature type="transmembrane region" description="Helical" evidence="10">
    <location>
        <begin position="277"/>
        <end position="296"/>
    </location>
</feature>
<protein>
    <recommendedName>
        <fullName evidence="13">Oligopeptide transporter 4</fullName>
    </recommendedName>
</protein>
<evidence type="ECO:0000256" key="1">
    <source>
        <dbReference type="ARBA" id="ARBA00004141"/>
    </source>
</evidence>
<sequence>MAIELSSRRNAPLAGCCSPQTSTYEEQNPSGSANEKHQSSSVGNKEYGPHPIEQVRMTVAETDDASLPVWTVRMWVLGIASCTFLAFINQLFQYRSEPMKITALSATLAALPLGHAMAFLLPDYTVWLRIPFRACRPLTFSLNPGPFNVKEHVLIAIFANAGNAFGYGGAFALEMVNLAKIFFGMRITFYVGLVLVLSSQMIGYGWAGLMRKKLINSAVMWWPSTMKSTSRESDSCSIFERTLHETNHRGKISLQSTTTRVQLRKDEWQRRMSRSQVFYVITVASFAYYVIPGYFIPWLTCISLLCLLCPNSVLAQQIGSGFKGLGIGAFTMDWAAVSSFLGSPLVFPAFVLVNMTVGAGLVLYVVTPLLYYGTNSYKARNFPIFSSSLFTEHGQRYNVTVALLHPENPTAIQGDLYLSVSFAVIIALLFAAPISTVTHFLLFHGKETFQSFWPRAASKDQEPVDLVDVHTHLMKRYPDIPKRWFVVLLVLCIVGVMAISVPFKDQVQIPWWGILLGCTMAALLTLPVGVIMATTNMSPSLMVLMQFIGGYIFPGNPIANQGLKLFGHMSMQQAIFFLQDFKLGHYMKIPPRMMFAVQVIGTIIAGTVDMGTAWWLYNSVPHLCNADGKSDVASAWTCPWDIVAYDTSIVWGVLGPDYTFGSKGVYKNIAFYMLLGGGVLAPLLVWLLAKIFPNASPWIKLINVPVILGASGWMPAASSINYTSWLCVGFIFNYYVFKYHKTWWKEYNFVISAALDAGTTIMGLFISISFMGQPGGTPRWWGSSAYSDHCRLSNCPLDSTRSSSLSCEIYN</sequence>
<feature type="transmembrane region" description="Helical" evidence="10">
    <location>
        <begin position="484"/>
        <end position="503"/>
    </location>
</feature>
<dbReference type="NCBIfam" id="TIGR00728">
    <property type="entry name" value="OPT_sfam"/>
    <property type="match status" value="1"/>
</dbReference>
<evidence type="ECO:0000313" key="12">
    <source>
        <dbReference type="Proteomes" id="UP000825935"/>
    </source>
</evidence>
<keyword evidence="4 10" id="KW-0812">Transmembrane</keyword>
<proteinExistence type="inferred from homology"/>
<keyword evidence="12" id="KW-1185">Reference proteome</keyword>
<comment type="subcellular location">
    <subcellularLocation>
        <location evidence="1">Membrane</location>
        <topology evidence="1">Multi-pass membrane protein</topology>
    </subcellularLocation>
</comment>
<feature type="transmembrane region" description="Helical" evidence="10">
    <location>
        <begin position="416"/>
        <end position="443"/>
    </location>
</feature>
<dbReference type="InterPro" id="IPR004648">
    <property type="entry name" value="Oligpept_transpt"/>
</dbReference>
<feature type="transmembrane region" description="Helical" evidence="10">
    <location>
        <begin position="595"/>
        <end position="617"/>
    </location>
</feature>
<dbReference type="GO" id="GO:0015031">
    <property type="term" value="P:protein transport"/>
    <property type="evidence" value="ECO:0007669"/>
    <property type="project" value="UniProtKB-KW"/>
</dbReference>
<keyword evidence="3" id="KW-0813">Transport</keyword>
<evidence type="ECO:0000256" key="7">
    <source>
        <dbReference type="ARBA" id="ARBA00022989"/>
    </source>
</evidence>
<evidence type="ECO:0000313" key="11">
    <source>
        <dbReference type="EMBL" id="KAH7426101.1"/>
    </source>
</evidence>
<dbReference type="OrthoDB" id="9986677at2759"/>
<feature type="transmembrane region" description="Helical" evidence="10">
    <location>
        <begin position="334"/>
        <end position="366"/>
    </location>
</feature>
<feature type="region of interest" description="Disordered" evidence="9">
    <location>
        <begin position="1"/>
        <end position="47"/>
    </location>
</feature>
<reference evidence="11" key="1">
    <citation type="submission" date="2021-08" db="EMBL/GenBank/DDBJ databases">
        <title>WGS assembly of Ceratopteris richardii.</title>
        <authorList>
            <person name="Marchant D.B."/>
            <person name="Chen G."/>
            <person name="Jenkins J."/>
            <person name="Shu S."/>
            <person name="Leebens-Mack J."/>
            <person name="Grimwood J."/>
            <person name="Schmutz J."/>
            <person name="Soltis P."/>
            <person name="Soltis D."/>
            <person name="Chen Z.-H."/>
        </authorList>
    </citation>
    <scope>NUCLEOTIDE SEQUENCE</scope>
    <source>
        <strain evidence="11">Whitten #5841</strain>
        <tissue evidence="11">Leaf</tissue>
    </source>
</reference>
<dbReference type="InterPro" id="IPR004813">
    <property type="entry name" value="OPT"/>
</dbReference>
<evidence type="ECO:0000256" key="3">
    <source>
        <dbReference type="ARBA" id="ARBA00022448"/>
    </source>
</evidence>
<evidence type="ECO:0008006" key="13">
    <source>
        <dbReference type="Google" id="ProtNLM"/>
    </source>
</evidence>
<feature type="transmembrane region" description="Helical" evidence="10">
    <location>
        <begin position="749"/>
        <end position="771"/>
    </location>
</feature>
<organism evidence="11 12">
    <name type="scientific">Ceratopteris richardii</name>
    <name type="common">Triangle waterfern</name>
    <dbReference type="NCBI Taxonomy" id="49495"/>
    <lineage>
        <taxon>Eukaryota</taxon>
        <taxon>Viridiplantae</taxon>
        <taxon>Streptophyta</taxon>
        <taxon>Embryophyta</taxon>
        <taxon>Tracheophyta</taxon>
        <taxon>Polypodiopsida</taxon>
        <taxon>Polypodiidae</taxon>
        <taxon>Polypodiales</taxon>
        <taxon>Pteridineae</taxon>
        <taxon>Pteridaceae</taxon>
        <taxon>Parkerioideae</taxon>
        <taxon>Ceratopteris</taxon>
    </lineage>
</organism>
<comment type="caution">
    <text evidence="11">The sequence shown here is derived from an EMBL/GenBank/DDBJ whole genome shotgun (WGS) entry which is preliminary data.</text>
</comment>
<evidence type="ECO:0000256" key="9">
    <source>
        <dbReference type="SAM" id="MobiDB-lite"/>
    </source>
</evidence>
<gene>
    <name evidence="11" type="ORF">KP509_11G084900</name>
</gene>
<feature type="transmembrane region" description="Helical" evidence="10">
    <location>
        <begin position="720"/>
        <end position="737"/>
    </location>
</feature>
<keyword evidence="7 10" id="KW-1133">Transmembrane helix</keyword>
<dbReference type="GO" id="GO:0016020">
    <property type="term" value="C:membrane"/>
    <property type="evidence" value="ECO:0007669"/>
    <property type="project" value="UniProtKB-SubCell"/>
</dbReference>
<keyword evidence="5" id="KW-0571">Peptide transport</keyword>
<dbReference type="Proteomes" id="UP000825935">
    <property type="component" value="Chromosome 11"/>
</dbReference>
<feature type="transmembrane region" description="Helical" evidence="10">
    <location>
        <begin position="669"/>
        <end position="689"/>
    </location>
</feature>
<feature type="compositionally biased region" description="Polar residues" evidence="9">
    <location>
        <begin position="18"/>
        <end position="43"/>
    </location>
</feature>
<evidence type="ECO:0000256" key="8">
    <source>
        <dbReference type="ARBA" id="ARBA00023136"/>
    </source>
</evidence>
<evidence type="ECO:0000256" key="2">
    <source>
        <dbReference type="ARBA" id="ARBA00005484"/>
    </source>
</evidence>
<name>A0A8T2TRB9_CERRI</name>
<feature type="transmembrane region" description="Helical" evidence="10">
    <location>
        <begin position="72"/>
        <end position="89"/>
    </location>
</feature>
<evidence type="ECO:0000256" key="5">
    <source>
        <dbReference type="ARBA" id="ARBA00022856"/>
    </source>
</evidence>
<evidence type="ECO:0000256" key="10">
    <source>
        <dbReference type="SAM" id="Phobius"/>
    </source>
</evidence>
<feature type="transmembrane region" description="Helical" evidence="10">
    <location>
        <begin position="101"/>
        <end position="121"/>
    </location>
</feature>
<keyword evidence="6" id="KW-0653">Protein transport</keyword>
<dbReference type="NCBIfam" id="TIGR00727">
    <property type="entry name" value="ISP4_OPT"/>
    <property type="match status" value="1"/>
</dbReference>
<evidence type="ECO:0000256" key="6">
    <source>
        <dbReference type="ARBA" id="ARBA00022927"/>
    </source>
</evidence>
<feature type="transmembrane region" description="Helical" evidence="10">
    <location>
        <begin position="509"/>
        <end position="533"/>
    </location>
</feature>
<dbReference type="GO" id="GO:0035673">
    <property type="term" value="F:oligopeptide transmembrane transporter activity"/>
    <property type="evidence" value="ECO:0007669"/>
    <property type="project" value="InterPro"/>
</dbReference>
<comment type="similarity">
    <text evidence="2">Belongs to the oligopeptide OPT transporter (TC 2.A.67.1) family.</text>
</comment>
<dbReference type="AlphaFoldDB" id="A0A8T2TRB9"/>